<evidence type="ECO:0000313" key="1">
    <source>
        <dbReference type="EMBL" id="SIO53684.1"/>
    </source>
</evidence>
<dbReference type="RefSeq" id="WP_074242684.1">
    <property type="nucleotide sequence ID" value="NZ_FSRA01000002.1"/>
</dbReference>
<name>A0A1N6KAR5_9BACT</name>
<reference evidence="1 2" key="1">
    <citation type="submission" date="2016-11" db="EMBL/GenBank/DDBJ databases">
        <authorList>
            <person name="Jaros S."/>
            <person name="Januszkiewicz K."/>
            <person name="Wedrychowicz H."/>
        </authorList>
    </citation>
    <scope>NUCLEOTIDE SEQUENCE [LARGE SCALE GENOMIC DNA]</scope>
    <source>
        <strain evidence="1 2">DSM 24787</strain>
    </source>
</reference>
<dbReference type="STRING" id="536979.SAMN04488055_5460"/>
<dbReference type="AlphaFoldDB" id="A0A1N6KAR5"/>
<keyword evidence="2" id="KW-1185">Reference proteome</keyword>
<sequence>MISQKIINEQFYLGKDLLDRGKFKEAILIYDGLIPAVANYEGNDEFKVTYETSLNNRGVGKCKLAIQNNDLGLYEEGIADFELSVEVSGITDVHELSMLTAGINLMFSREEKKKFTGANGEGLSTTNMS</sequence>
<gene>
    <name evidence="1" type="ORF">SAMN04488055_5460</name>
</gene>
<organism evidence="1 2">
    <name type="scientific">Chitinophaga niabensis</name>
    <dbReference type="NCBI Taxonomy" id="536979"/>
    <lineage>
        <taxon>Bacteria</taxon>
        <taxon>Pseudomonadati</taxon>
        <taxon>Bacteroidota</taxon>
        <taxon>Chitinophagia</taxon>
        <taxon>Chitinophagales</taxon>
        <taxon>Chitinophagaceae</taxon>
        <taxon>Chitinophaga</taxon>
    </lineage>
</organism>
<dbReference type="OrthoDB" id="9960930at2"/>
<proteinExistence type="predicted"/>
<dbReference type="InterPro" id="IPR011990">
    <property type="entry name" value="TPR-like_helical_dom_sf"/>
</dbReference>
<dbReference type="SUPFAM" id="SSF48452">
    <property type="entry name" value="TPR-like"/>
    <property type="match status" value="1"/>
</dbReference>
<accession>A0A1N6KAR5</accession>
<dbReference type="EMBL" id="FSRA01000002">
    <property type="protein sequence ID" value="SIO53684.1"/>
    <property type="molecule type" value="Genomic_DNA"/>
</dbReference>
<evidence type="ECO:0000313" key="2">
    <source>
        <dbReference type="Proteomes" id="UP000185003"/>
    </source>
</evidence>
<evidence type="ECO:0008006" key="3">
    <source>
        <dbReference type="Google" id="ProtNLM"/>
    </source>
</evidence>
<dbReference type="Proteomes" id="UP000185003">
    <property type="component" value="Unassembled WGS sequence"/>
</dbReference>
<protein>
    <recommendedName>
        <fullName evidence="3">Tetratricopeptide repeat-containing protein</fullName>
    </recommendedName>
</protein>